<evidence type="ECO:0000256" key="1">
    <source>
        <dbReference type="SAM" id="MobiDB-lite"/>
    </source>
</evidence>
<name>A0A499UW38_9ACTN</name>
<feature type="domain" description="Alkyl hydroperoxide reductase subunit C/ Thiol specific antioxidant" evidence="2">
    <location>
        <begin position="8"/>
        <end position="73"/>
    </location>
</feature>
<evidence type="ECO:0000259" key="2">
    <source>
        <dbReference type="Pfam" id="PF00578"/>
    </source>
</evidence>
<feature type="compositionally biased region" description="Basic and acidic residues" evidence="1">
    <location>
        <begin position="82"/>
        <end position="96"/>
    </location>
</feature>
<organism evidence="3 4">
    <name type="scientific">Streptomyces antimycoticus</name>
    <dbReference type="NCBI Taxonomy" id="68175"/>
    <lineage>
        <taxon>Bacteria</taxon>
        <taxon>Bacillati</taxon>
        <taxon>Actinomycetota</taxon>
        <taxon>Actinomycetes</taxon>
        <taxon>Kitasatosporales</taxon>
        <taxon>Streptomycetaceae</taxon>
        <taxon>Streptomyces</taxon>
        <taxon>Streptomyces violaceusniger group</taxon>
    </lineage>
</organism>
<dbReference type="AlphaFoldDB" id="A0A499UW38"/>
<dbReference type="Proteomes" id="UP000463951">
    <property type="component" value="Chromosome"/>
</dbReference>
<proteinExistence type="predicted"/>
<dbReference type="InterPro" id="IPR000866">
    <property type="entry name" value="AhpC/TSA"/>
</dbReference>
<dbReference type="Gene3D" id="3.40.30.10">
    <property type="entry name" value="Glutaredoxin"/>
    <property type="match status" value="1"/>
</dbReference>
<evidence type="ECO:0000313" key="3">
    <source>
        <dbReference type="EMBL" id="BBJ45382.1"/>
    </source>
</evidence>
<evidence type="ECO:0000313" key="4">
    <source>
        <dbReference type="Proteomes" id="UP000463951"/>
    </source>
</evidence>
<dbReference type="EMBL" id="AP019620">
    <property type="protein sequence ID" value="BBJ45382.1"/>
    <property type="molecule type" value="Genomic_DNA"/>
</dbReference>
<dbReference type="GO" id="GO:0016491">
    <property type="term" value="F:oxidoreductase activity"/>
    <property type="evidence" value="ECO:0007669"/>
    <property type="project" value="InterPro"/>
</dbReference>
<gene>
    <name evidence="3" type="ORF">SSPO_081000</name>
</gene>
<protein>
    <recommendedName>
        <fullName evidence="2">Alkyl hydroperoxide reductase subunit C/ Thiol specific antioxidant domain-containing protein</fullName>
    </recommendedName>
</protein>
<dbReference type="GO" id="GO:0016209">
    <property type="term" value="F:antioxidant activity"/>
    <property type="evidence" value="ECO:0007669"/>
    <property type="project" value="InterPro"/>
</dbReference>
<reference evidence="3 4" key="1">
    <citation type="journal article" date="2020" name="Int. J. Syst. Evol. Microbiol.">
        <title>Reclassification of Streptomyces castelarensis and Streptomyces sporoclivatus as later heterotypic synonyms of Streptomyces antimycoticus.</title>
        <authorList>
            <person name="Komaki H."/>
            <person name="Tamura T."/>
        </authorList>
    </citation>
    <scope>NUCLEOTIDE SEQUENCE [LARGE SCALE GENOMIC DNA]</scope>
    <source>
        <strain evidence="3 4">NBRC 100767</strain>
    </source>
</reference>
<sequence length="96" mass="10659">MATRARCPVDIADLLAAGPVVVSFYRGSWCPYRNLELRALQARLPELTRLGARLVAISPELPDRSLSPQERHDLAGRGPGRGTRDRRERMNHLSGA</sequence>
<dbReference type="SUPFAM" id="SSF52833">
    <property type="entry name" value="Thioredoxin-like"/>
    <property type="match status" value="1"/>
</dbReference>
<dbReference type="Pfam" id="PF00578">
    <property type="entry name" value="AhpC-TSA"/>
    <property type="match status" value="1"/>
</dbReference>
<feature type="region of interest" description="Disordered" evidence="1">
    <location>
        <begin position="61"/>
        <end position="96"/>
    </location>
</feature>
<accession>A0A499UW38</accession>
<dbReference type="InterPro" id="IPR036249">
    <property type="entry name" value="Thioredoxin-like_sf"/>
</dbReference>